<sequence>MPWLSWKTNAATTDDDRVGEDKQDVWMKVVEVSASDVSVLHVAVMVVVAVDALYAVVSADVTVREEEEEKGETVEAVDVV</sequence>
<organism evidence="1 2">
    <name type="scientific">Pleurodeles waltl</name>
    <name type="common">Iberian ribbed newt</name>
    <dbReference type="NCBI Taxonomy" id="8319"/>
    <lineage>
        <taxon>Eukaryota</taxon>
        <taxon>Metazoa</taxon>
        <taxon>Chordata</taxon>
        <taxon>Craniata</taxon>
        <taxon>Vertebrata</taxon>
        <taxon>Euteleostomi</taxon>
        <taxon>Amphibia</taxon>
        <taxon>Batrachia</taxon>
        <taxon>Caudata</taxon>
        <taxon>Salamandroidea</taxon>
        <taxon>Salamandridae</taxon>
        <taxon>Pleurodelinae</taxon>
        <taxon>Pleurodeles</taxon>
    </lineage>
</organism>
<accession>A0AAV7PLX9</accession>
<comment type="caution">
    <text evidence="1">The sequence shown here is derived from an EMBL/GenBank/DDBJ whole genome shotgun (WGS) entry which is preliminary data.</text>
</comment>
<gene>
    <name evidence="1" type="ORF">NDU88_006257</name>
</gene>
<proteinExistence type="predicted"/>
<protein>
    <submittedName>
        <fullName evidence="1">Uncharacterized protein</fullName>
    </submittedName>
</protein>
<dbReference type="AlphaFoldDB" id="A0AAV7PLX9"/>
<reference evidence="1" key="1">
    <citation type="journal article" date="2022" name="bioRxiv">
        <title>Sequencing and chromosome-scale assembly of the giantPleurodeles waltlgenome.</title>
        <authorList>
            <person name="Brown T."/>
            <person name="Elewa A."/>
            <person name="Iarovenko S."/>
            <person name="Subramanian E."/>
            <person name="Araus A.J."/>
            <person name="Petzold A."/>
            <person name="Susuki M."/>
            <person name="Suzuki K.-i.T."/>
            <person name="Hayashi T."/>
            <person name="Toyoda A."/>
            <person name="Oliveira C."/>
            <person name="Osipova E."/>
            <person name="Leigh N.D."/>
            <person name="Simon A."/>
            <person name="Yun M.H."/>
        </authorList>
    </citation>
    <scope>NUCLEOTIDE SEQUENCE</scope>
    <source>
        <strain evidence="1">20211129_DDA</strain>
        <tissue evidence="1">Liver</tissue>
    </source>
</reference>
<evidence type="ECO:0000313" key="2">
    <source>
        <dbReference type="Proteomes" id="UP001066276"/>
    </source>
</evidence>
<dbReference type="EMBL" id="JANPWB010000011">
    <property type="protein sequence ID" value="KAJ1127864.1"/>
    <property type="molecule type" value="Genomic_DNA"/>
</dbReference>
<dbReference type="Proteomes" id="UP001066276">
    <property type="component" value="Chromosome 7"/>
</dbReference>
<name>A0AAV7PLX9_PLEWA</name>
<evidence type="ECO:0000313" key="1">
    <source>
        <dbReference type="EMBL" id="KAJ1127864.1"/>
    </source>
</evidence>
<keyword evidence="2" id="KW-1185">Reference proteome</keyword>